<organism evidence="2 3">
    <name type="scientific">Elysia crispata</name>
    <name type="common">lettuce slug</name>
    <dbReference type="NCBI Taxonomy" id="231223"/>
    <lineage>
        <taxon>Eukaryota</taxon>
        <taxon>Metazoa</taxon>
        <taxon>Spiralia</taxon>
        <taxon>Lophotrochozoa</taxon>
        <taxon>Mollusca</taxon>
        <taxon>Gastropoda</taxon>
        <taxon>Heterobranchia</taxon>
        <taxon>Euthyneura</taxon>
        <taxon>Panpulmonata</taxon>
        <taxon>Sacoglossa</taxon>
        <taxon>Placobranchoidea</taxon>
        <taxon>Plakobranchidae</taxon>
        <taxon>Elysia</taxon>
    </lineage>
</organism>
<accession>A0AAE1BFB9</accession>
<evidence type="ECO:0000313" key="2">
    <source>
        <dbReference type="EMBL" id="KAK3804326.1"/>
    </source>
</evidence>
<feature type="compositionally biased region" description="Polar residues" evidence="1">
    <location>
        <begin position="136"/>
        <end position="161"/>
    </location>
</feature>
<feature type="region of interest" description="Disordered" evidence="1">
    <location>
        <begin position="1"/>
        <end position="31"/>
    </location>
</feature>
<evidence type="ECO:0000256" key="1">
    <source>
        <dbReference type="SAM" id="MobiDB-lite"/>
    </source>
</evidence>
<sequence length="161" mass="17648">MGGVKRLRKRREIREARKTRGVTRGDPKSEPYARGYVQEIGFGHIEALLTRALWSDKRGYEESHDEVASPIPQQMSEQATIQQVGRAGAGRGEAHGMYIVLNPHAVGGWLESRDPPIRGPRPGRRTMARAGPASGGHTNNHTHGCRHTLQTPSKLVGNSSS</sequence>
<protein>
    <submittedName>
        <fullName evidence="2">Uncharacterized protein</fullName>
    </submittedName>
</protein>
<dbReference type="Proteomes" id="UP001283361">
    <property type="component" value="Unassembled WGS sequence"/>
</dbReference>
<proteinExistence type="predicted"/>
<feature type="compositionally biased region" description="Basic residues" evidence="1">
    <location>
        <begin position="1"/>
        <end position="11"/>
    </location>
</feature>
<feature type="compositionally biased region" description="Basic and acidic residues" evidence="1">
    <location>
        <begin position="12"/>
        <end position="31"/>
    </location>
</feature>
<keyword evidence="3" id="KW-1185">Reference proteome</keyword>
<evidence type="ECO:0000313" key="3">
    <source>
        <dbReference type="Proteomes" id="UP001283361"/>
    </source>
</evidence>
<feature type="region of interest" description="Disordered" evidence="1">
    <location>
        <begin position="64"/>
        <end position="88"/>
    </location>
</feature>
<name>A0AAE1BFB9_9GAST</name>
<dbReference type="EMBL" id="JAWDGP010000027">
    <property type="protein sequence ID" value="KAK3804326.1"/>
    <property type="molecule type" value="Genomic_DNA"/>
</dbReference>
<dbReference type="AlphaFoldDB" id="A0AAE1BFB9"/>
<feature type="compositionally biased region" description="Polar residues" evidence="1">
    <location>
        <begin position="71"/>
        <end position="83"/>
    </location>
</feature>
<comment type="caution">
    <text evidence="2">The sequence shown here is derived from an EMBL/GenBank/DDBJ whole genome shotgun (WGS) entry which is preliminary data.</text>
</comment>
<gene>
    <name evidence="2" type="ORF">RRG08_039247</name>
</gene>
<reference evidence="2" key="1">
    <citation type="journal article" date="2023" name="G3 (Bethesda)">
        <title>A reference genome for the long-term kleptoplast-retaining sea slug Elysia crispata morphotype clarki.</title>
        <authorList>
            <person name="Eastman K.E."/>
            <person name="Pendleton A.L."/>
            <person name="Shaikh M.A."/>
            <person name="Suttiyut T."/>
            <person name="Ogas R."/>
            <person name="Tomko P."/>
            <person name="Gavelis G."/>
            <person name="Widhalm J.R."/>
            <person name="Wisecaver J.H."/>
        </authorList>
    </citation>
    <scope>NUCLEOTIDE SEQUENCE</scope>
    <source>
        <strain evidence="2">ECLA1</strain>
    </source>
</reference>
<feature type="region of interest" description="Disordered" evidence="1">
    <location>
        <begin position="111"/>
        <end position="161"/>
    </location>
</feature>